<proteinExistence type="predicted"/>
<evidence type="ECO:0000313" key="2">
    <source>
        <dbReference type="EMBL" id="GAI60449.1"/>
    </source>
</evidence>
<evidence type="ECO:0000259" key="1">
    <source>
        <dbReference type="SMART" id="SM00984"/>
    </source>
</evidence>
<name>X1RY74_9ZZZZ</name>
<reference evidence="2" key="1">
    <citation type="journal article" date="2014" name="Front. Microbiol.">
        <title>High frequency of phylogenetically diverse reductive dehalogenase-homologous genes in deep subseafloor sedimentary metagenomes.</title>
        <authorList>
            <person name="Kawai M."/>
            <person name="Futagami T."/>
            <person name="Toyoda A."/>
            <person name="Takaki Y."/>
            <person name="Nishi S."/>
            <person name="Hori S."/>
            <person name="Arai W."/>
            <person name="Tsubouchi T."/>
            <person name="Morono Y."/>
            <person name="Uchiyama I."/>
            <person name="Ito T."/>
            <person name="Fujiyama A."/>
            <person name="Inagaki F."/>
            <person name="Takami H."/>
        </authorList>
    </citation>
    <scope>NUCLEOTIDE SEQUENCE</scope>
    <source>
        <strain evidence="2">Expedition CK06-06</strain>
    </source>
</reference>
<dbReference type="InterPro" id="IPR036220">
    <property type="entry name" value="UDP-Glc/GDP-Man_DH_C_sf"/>
</dbReference>
<feature type="domain" description="UDP-glucose/GDP-mannose dehydrogenase C-terminal" evidence="1">
    <location>
        <begin position="14"/>
        <end position="97"/>
    </location>
</feature>
<organism evidence="2">
    <name type="scientific">marine sediment metagenome</name>
    <dbReference type="NCBI Taxonomy" id="412755"/>
    <lineage>
        <taxon>unclassified sequences</taxon>
        <taxon>metagenomes</taxon>
        <taxon>ecological metagenomes</taxon>
    </lineage>
</organism>
<gene>
    <name evidence="2" type="ORF">S12H4_00975</name>
</gene>
<accession>X1RY74</accession>
<dbReference type="AlphaFoldDB" id="X1RY74"/>
<protein>
    <recommendedName>
        <fullName evidence="1">UDP-glucose/GDP-mannose dehydrogenase C-terminal domain-containing protein</fullName>
    </recommendedName>
</protein>
<dbReference type="EMBL" id="BARW01000164">
    <property type="protein sequence ID" value="GAI60449.1"/>
    <property type="molecule type" value="Genomic_DNA"/>
</dbReference>
<comment type="caution">
    <text evidence="2">The sequence shown here is derived from an EMBL/GenBank/DDBJ whole genome shotgun (WGS) entry which is preliminary data.</text>
</comment>
<dbReference type="SUPFAM" id="SSF52413">
    <property type="entry name" value="UDP-glucose/GDP-mannose dehydrogenase C-terminal domain"/>
    <property type="match status" value="1"/>
</dbReference>
<dbReference type="SMART" id="SM00984">
    <property type="entry name" value="UDPG_MGDP_dh_C"/>
    <property type="match status" value="1"/>
</dbReference>
<dbReference type="Pfam" id="PF03720">
    <property type="entry name" value="UDPG_MGDP_dh_C"/>
    <property type="match status" value="1"/>
</dbReference>
<dbReference type="GO" id="GO:0051287">
    <property type="term" value="F:NAD binding"/>
    <property type="evidence" value="ECO:0007669"/>
    <property type="project" value="InterPro"/>
</dbReference>
<feature type="non-terminal residue" evidence="2">
    <location>
        <position position="1"/>
    </location>
</feature>
<sequence length="118" mass="13821">IYSNNLPGITRSNENIIRALKSRYHSHNIVYIAHDPHVKARDYNLTELTKDFNKAVTDADVLLFTTNHREYYNIDLADLKKRVRTPIIIDGRNIFDKKLVEEKGFIYRKIGEGSKKPY</sequence>
<dbReference type="InterPro" id="IPR014027">
    <property type="entry name" value="UDP-Glc/GDP-Man_DH_C"/>
</dbReference>
<dbReference type="Gene3D" id="3.40.50.720">
    <property type="entry name" value="NAD(P)-binding Rossmann-like Domain"/>
    <property type="match status" value="1"/>
</dbReference>
<dbReference type="GO" id="GO:0016616">
    <property type="term" value="F:oxidoreductase activity, acting on the CH-OH group of donors, NAD or NADP as acceptor"/>
    <property type="evidence" value="ECO:0007669"/>
    <property type="project" value="InterPro"/>
</dbReference>